<feature type="region of interest" description="Disordered" evidence="7">
    <location>
        <begin position="44"/>
        <end position="81"/>
    </location>
</feature>
<dbReference type="PANTHER" id="PTHR43811">
    <property type="entry name" value="FKBP-TYPE PEPTIDYL-PROLYL CIS-TRANS ISOMERASE FKPA"/>
    <property type="match status" value="1"/>
</dbReference>
<comment type="similarity">
    <text evidence="2">Belongs to the FKBP-type PPIase family.</text>
</comment>
<evidence type="ECO:0000256" key="2">
    <source>
        <dbReference type="ARBA" id="ARBA00006577"/>
    </source>
</evidence>
<dbReference type="EMBL" id="LR134473">
    <property type="protein sequence ID" value="VEI02840.1"/>
    <property type="molecule type" value="Genomic_DNA"/>
</dbReference>
<evidence type="ECO:0000256" key="6">
    <source>
        <dbReference type="PROSITE-ProRule" id="PRU00277"/>
    </source>
</evidence>
<feature type="domain" description="PPIase FKBP-type" evidence="8">
    <location>
        <begin position="273"/>
        <end position="359"/>
    </location>
</feature>
<keyword evidence="10" id="KW-1185">Reference proteome</keyword>
<protein>
    <recommendedName>
        <fullName evidence="3 6">peptidylprolyl isomerase</fullName>
        <ecNumber evidence="3 6">5.2.1.8</ecNumber>
    </recommendedName>
</protein>
<keyword evidence="5 6" id="KW-0413">Isomerase</keyword>
<keyword evidence="4 6" id="KW-0697">Rotamase</keyword>
<evidence type="ECO:0000259" key="8">
    <source>
        <dbReference type="PROSITE" id="PS50059"/>
    </source>
</evidence>
<dbReference type="Gene3D" id="3.10.50.40">
    <property type="match status" value="2"/>
</dbReference>
<dbReference type="InterPro" id="IPR001179">
    <property type="entry name" value="PPIase_FKBP_dom"/>
</dbReference>
<evidence type="ECO:0000313" key="9">
    <source>
        <dbReference type="EMBL" id="VEI02840.1"/>
    </source>
</evidence>
<dbReference type="PANTHER" id="PTHR43811:SF19">
    <property type="entry name" value="39 KDA FK506-BINDING NUCLEAR PROTEIN"/>
    <property type="match status" value="1"/>
</dbReference>
<name>A0A448NY01_9ACTN</name>
<evidence type="ECO:0000256" key="3">
    <source>
        <dbReference type="ARBA" id="ARBA00013194"/>
    </source>
</evidence>
<evidence type="ECO:0000256" key="5">
    <source>
        <dbReference type="ARBA" id="ARBA00023235"/>
    </source>
</evidence>
<dbReference type="Pfam" id="PF00254">
    <property type="entry name" value="FKBP_C"/>
    <property type="match status" value="2"/>
</dbReference>
<evidence type="ECO:0000256" key="4">
    <source>
        <dbReference type="ARBA" id="ARBA00023110"/>
    </source>
</evidence>
<dbReference type="EC" id="5.2.1.8" evidence="3 6"/>
<evidence type="ECO:0000313" key="10">
    <source>
        <dbReference type="Proteomes" id="UP000277858"/>
    </source>
</evidence>
<dbReference type="STRING" id="1122997.GCA_000425285_02081"/>
<dbReference type="AlphaFoldDB" id="A0A448NY01"/>
<dbReference type="InterPro" id="IPR046357">
    <property type="entry name" value="PPIase_dom_sf"/>
</dbReference>
<reference evidence="9 10" key="1">
    <citation type="submission" date="2018-12" db="EMBL/GenBank/DDBJ databases">
        <authorList>
            <consortium name="Pathogen Informatics"/>
        </authorList>
    </citation>
    <scope>NUCLEOTIDE SEQUENCE [LARGE SCALE GENOMIC DNA]</scope>
    <source>
        <strain evidence="9 10">NCTC13652</strain>
    </source>
</reference>
<accession>A0A448NY01</accession>
<gene>
    <name evidence="9" type="primary">fkbP_1</name>
    <name evidence="9" type="ORF">NCTC13652_01029</name>
</gene>
<feature type="domain" description="PPIase FKBP-type" evidence="8">
    <location>
        <begin position="130"/>
        <end position="219"/>
    </location>
</feature>
<dbReference type="GO" id="GO:0003755">
    <property type="term" value="F:peptidyl-prolyl cis-trans isomerase activity"/>
    <property type="evidence" value="ECO:0007669"/>
    <property type="project" value="UniProtKB-KW"/>
</dbReference>
<proteinExistence type="inferred from homology"/>
<evidence type="ECO:0000256" key="1">
    <source>
        <dbReference type="ARBA" id="ARBA00000971"/>
    </source>
</evidence>
<evidence type="ECO:0000256" key="7">
    <source>
        <dbReference type="SAM" id="MobiDB-lite"/>
    </source>
</evidence>
<sequence>MRRAVASGNVHRVISRAFRSRRTTAAGLTALLCVAALGLTACSSDSSSSKATPTPSASSAAVSPSASATPSPSVSATPTKPATTITSLDAITVTGAAGKKPTVTAKWPLKIAATTSKVLTAGSGRTVSDDATVRINYEGVNARTGKSFDSSFSRGKPTSFPLSQVVPGFQKGLKGHKVGDRVLVMMPGSDAYDSQGGNPQVGIAKGDSLIFVVDILDTSFETATGTAVTPPAGLPTVTVKNNIPTATTGKATKPTSLVTQPLIKGDGAKVSASDVIQVKYRTWAWSTGSLIEDGYSGSAVTGQMSGVIEGWKKGLAGQTVGSRVMLIVPPAQAYPNGNATPAIDKGETLVYVVDILFAEPAS</sequence>
<dbReference type="SUPFAM" id="SSF54534">
    <property type="entry name" value="FKBP-like"/>
    <property type="match status" value="2"/>
</dbReference>
<comment type="catalytic activity">
    <reaction evidence="1 6">
        <text>[protein]-peptidylproline (omega=180) = [protein]-peptidylproline (omega=0)</text>
        <dbReference type="Rhea" id="RHEA:16237"/>
        <dbReference type="Rhea" id="RHEA-COMP:10747"/>
        <dbReference type="Rhea" id="RHEA-COMP:10748"/>
        <dbReference type="ChEBI" id="CHEBI:83833"/>
        <dbReference type="ChEBI" id="CHEBI:83834"/>
        <dbReference type="EC" id="5.2.1.8"/>
    </reaction>
</comment>
<dbReference type="Proteomes" id="UP000277858">
    <property type="component" value="Chromosome"/>
</dbReference>
<dbReference type="PROSITE" id="PS50059">
    <property type="entry name" value="FKBP_PPIASE"/>
    <property type="match status" value="2"/>
</dbReference>
<organism evidence="9 10">
    <name type="scientific">Acidipropionibacterium jensenii</name>
    <dbReference type="NCBI Taxonomy" id="1749"/>
    <lineage>
        <taxon>Bacteria</taxon>
        <taxon>Bacillati</taxon>
        <taxon>Actinomycetota</taxon>
        <taxon>Actinomycetes</taxon>
        <taxon>Propionibacteriales</taxon>
        <taxon>Propionibacteriaceae</taxon>
        <taxon>Acidipropionibacterium</taxon>
    </lineage>
</organism>